<evidence type="ECO:0000256" key="1">
    <source>
        <dbReference type="SAM" id="SignalP"/>
    </source>
</evidence>
<sequence length="450" mass="47874">MPRHRTGLLARALAAGLLLAWPVAWPVAAGAQTAPPARLDDQRAAAIDLLSRLNAAKLDKTLAAAGRAAPPGLYDCLCRAVPHTSGVGSRYKDGACELSGYGVWREPLPNDPGAWRACLEQSVYSDGLDVVSVLAAVTPAATAPKPRTAAERLRQAVMRLRGQCLPTARNAEAIVDRYETEVADAAAMAADGRRGPMPRPRDAEVIREAADALDRTADSPCEQAIELALILEQANVRTVSEYVGALAAGFALPDDAPGVAWEAATWLNTVKKLSLPLFAAGVAIDLKTGIGQEIADQQMHKAVAEGLAEAQQLLRDSRGWDRVGYDATVATYRRDLAQMKADFEAAAAEPSRQLQAVGGELKARYLDTPEESARKASHYATLEASRAALTEELTKLGNAYRLEAARSEIALAYLESFRKPLLETGCDGWRKARQAAGCPALDPAATGGRP</sequence>
<accession>A0A5M6HUW8</accession>
<evidence type="ECO:0000313" key="3">
    <source>
        <dbReference type="Proteomes" id="UP000323886"/>
    </source>
</evidence>
<gene>
    <name evidence="2" type="ORF">F1193_12145</name>
</gene>
<keyword evidence="3" id="KW-1185">Reference proteome</keyword>
<dbReference type="Proteomes" id="UP000323886">
    <property type="component" value="Unassembled WGS sequence"/>
</dbReference>
<dbReference type="RefSeq" id="WP_150098086.1">
    <property type="nucleotide sequence ID" value="NZ_VWPL01000022.1"/>
</dbReference>
<reference evidence="2 3" key="1">
    <citation type="submission" date="2019-09" db="EMBL/GenBank/DDBJ databases">
        <title>Draft Whole-Genome sequence of Blastochloris sulfoviridis DSM 729.</title>
        <authorList>
            <person name="Meyer T.E."/>
            <person name="Kyndt J.A."/>
        </authorList>
    </citation>
    <scope>NUCLEOTIDE SEQUENCE [LARGE SCALE GENOMIC DNA]</scope>
    <source>
        <strain evidence="2 3">DSM 729</strain>
    </source>
</reference>
<organism evidence="2 3">
    <name type="scientific">Blastochloris sulfoviridis</name>
    <dbReference type="NCBI Taxonomy" id="50712"/>
    <lineage>
        <taxon>Bacteria</taxon>
        <taxon>Pseudomonadati</taxon>
        <taxon>Pseudomonadota</taxon>
        <taxon>Alphaproteobacteria</taxon>
        <taxon>Hyphomicrobiales</taxon>
        <taxon>Blastochloridaceae</taxon>
        <taxon>Blastochloris</taxon>
    </lineage>
</organism>
<feature type="signal peptide" evidence="1">
    <location>
        <begin position="1"/>
        <end position="20"/>
    </location>
</feature>
<keyword evidence="1" id="KW-0732">Signal</keyword>
<feature type="chain" id="PRO_5024289376" evidence="1">
    <location>
        <begin position="21"/>
        <end position="450"/>
    </location>
</feature>
<name>A0A5M6HUW8_9HYPH</name>
<evidence type="ECO:0000313" key="2">
    <source>
        <dbReference type="EMBL" id="KAA5599487.1"/>
    </source>
</evidence>
<dbReference type="OrthoDB" id="9794300at2"/>
<protein>
    <submittedName>
        <fullName evidence="2">Uncharacterized protein</fullName>
    </submittedName>
</protein>
<dbReference type="EMBL" id="VWPL01000022">
    <property type="protein sequence ID" value="KAA5599487.1"/>
    <property type="molecule type" value="Genomic_DNA"/>
</dbReference>
<dbReference type="AlphaFoldDB" id="A0A5M6HUW8"/>
<comment type="caution">
    <text evidence="2">The sequence shown here is derived from an EMBL/GenBank/DDBJ whole genome shotgun (WGS) entry which is preliminary data.</text>
</comment>
<proteinExistence type="predicted"/>